<proteinExistence type="predicted"/>
<dbReference type="Proteomes" id="UP000579945">
    <property type="component" value="Unassembled WGS sequence"/>
</dbReference>
<organism evidence="2 3">
    <name type="scientific">Nonomuraea dietziae</name>
    <dbReference type="NCBI Taxonomy" id="65515"/>
    <lineage>
        <taxon>Bacteria</taxon>
        <taxon>Bacillati</taxon>
        <taxon>Actinomycetota</taxon>
        <taxon>Actinomycetes</taxon>
        <taxon>Streptosporangiales</taxon>
        <taxon>Streptosporangiaceae</taxon>
        <taxon>Nonomuraea</taxon>
    </lineage>
</organism>
<reference evidence="2 3" key="1">
    <citation type="submission" date="2020-08" db="EMBL/GenBank/DDBJ databases">
        <title>Sequencing the genomes of 1000 actinobacteria strains.</title>
        <authorList>
            <person name="Klenk H.-P."/>
        </authorList>
    </citation>
    <scope>NUCLEOTIDE SEQUENCE [LARGE SCALE GENOMIC DNA]</scope>
    <source>
        <strain evidence="2 3">DSM 44320</strain>
    </source>
</reference>
<gene>
    <name evidence="2" type="ORF">FHR33_001753</name>
</gene>
<evidence type="ECO:0000313" key="2">
    <source>
        <dbReference type="EMBL" id="MBB3725893.1"/>
    </source>
</evidence>
<feature type="compositionally biased region" description="Basic and acidic residues" evidence="1">
    <location>
        <begin position="15"/>
        <end position="28"/>
    </location>
</feature>
<evidence type="ECO:0000313" key="3">
    <source>
        <dbReference type="Proteomes" id="UP000579945"/>
    </source>
</evidence>
<name>A0A7W5V495_9ACTN</name>
<evidence type="ECO:0000256" key="1">
    <source>
        <dbReference type="SAM" id="MobiDB-lite"/>
    </source>
</evidence>
<keyword evidence="3" id="KW-1185">Reference proteome</keyword>
<comment type="caution">
    <text evidence="2">The sequence shown here is derived from an EMBL/GenBank/DDBJ whole genome shotgun (WGS) entry which is preliminary data.</text>
</comment>
<dbReference type="EMBL" id="JACIBV010000001">
    <property type="protein sequence ID" value="MBB3725893.1"/>
    <property type="molecule type" value="Genomic_DNA"/>
</dbReference>
<feature type="region of interest" description="Disordered" evidence="1">
    <location>
        <begin position="1"/>
        <end position="34"/>
    </location>
</feature>
<sequence length="34" mass="3480">MAVDADGDQQGAGHVDPRSRATRSRPDASHCGGT</sequence>
<dbReference type="AlphaFoldDB" id="A0A7W5V495"/>
<accession>A0A7W5V495</accession>
<protein>
    <submittedName>
        <fullName evidence="2">Uncharacterized protein</fullName>
    </submittedName>
</protein>